<reference evidence="1" key="1">
    <citation type="submission" date="2022-07" db="EMBL/GenBank/DDBJ databases">
        <title>Phylogenomic reconstructions and comparative analyses of Kickxellomycotina fungi.</title>
        <authorList>
            <person name="Reynolds N.K."/>
            <person name="Stajich J.E."/>
            <person name="Barry K."/>
            <person name="Grigoriev I.V."/>
            <person name="Crous P."/>
            <person name="Smith M.E."/>
        </authorList>
    </citation>
    <scope>NUCLEOTIDE SEQUENCE</scope>
    <source>
        <strain evidence="1">Benny 63K</strain>
    </source>
</reference>
<name>A0ACC1IVC6_9FUNG</name>
<proteinExistence type="predicted"/>
<accession>A0ACC1IVC6</accession>
<sequence>MPKGKEAAVHTPSSPSTPSLPTDVPSLTSLLSQYKGHKEEYSSLQTLLTDLPSELTYEAMVPVGPLAFFPGQLIHTNEILVLLGDNWFVDRSASQAAAMARRREEYADAQISLIKKRIKVIKDEKAEDLGGLPFGKELEGNLYNEQGERFVEIKEELEEGVEVPFSQGDGLEEPGPVVNAGVAADLEAKRLRAIEEAGAVADIDRQNLGLEEQRILDILDQFNSDDDLEDDDDEDTEEDEDEEEGDEFSEEDRANAAQDDDEDDFNDHTRNGSNSDDDEPSELKSKVIERFVEAPPRNSPKGILKAPVSLFKSKRAEDTAARESSARSVSFNPEAVAYSLPQGDSSPVDAVAGLLAEMAVSEDKKKQSNLLFKPNTGLSGVRFPSSSSTIKGGNKTPGASDVPKKQQQNQPMKTAVVERETTAEPTTETVDEEMHAKEIAQAYNRMRFAKISGGKLEGAAEVAEQVLATMAGVILVDKRGEDGEMNKQEFERIELPSDPSPYAMMNRNQSPPEVARAPKPVRTPVVESVKESVEESVAPTAAAAAPGSQQAKPKMSRFKAQRLGLEN</sequence>
<dbReference type="EMBL" id="JANBPG010000024">
    <property type="protein sequence ID" value="KAJ1901533.1"/>
    <property type="molecule type" value="Genomic_DNA"/>
</dbReference>
<comment type="caution">
    <text evidence="1">The sequence shown here is derived from an EMBL/GenBank/DDBJ whole genome shotgun (WGS) entry which is preliminary data.</text>
</comment>
<gene>
    <name evidence="1" type="ORF">LPJ66_000707</name>
</gene>
<evidence type="ECO:0000313" key="2">
    <source>
        <dbReference type="Proteomes" id="UP001150581"/>
    </source>
</evidence>
<evidence type="ECO:0000313" key="1">
    <source>
        <dbReference type="EMBL" id="KAJ1901533.1"/>
    </source>
</evidence>
<protein>
    <submittedName>
        <fullName evidence="1">Uncharacterized protein</fullName>
    </submittedName>
</protein>
<keyword evidence="2" id="KW-1185">Reference proteome</keyword>
<dbReference type="Proteomes" id="UP001150581">
    <property type="component" value="Unassembled WGS sequence"/>
</dbReference>
<organism evidence="1 2">
    <name type="scientific">Kickxella alabastrina</name>
    <dbReference type="NCBI Taxonomy" id="61397"/>
    <lineage>
        <taxon>Eukaryota</taxon>
        <taxon>Fungi</taxon>
        <taxon>Fungi incertae sedis</taxon>
        <taxon>Zoopagomycota</taxon>
        <taxon>Kickxellomycotina</taxon>
        <taxon>Kickxellomycetes</taxon>
        <taxon>Kickxellales</taxon>
        <taxon>Kickxellaceae</taxon>
        <taxon>Kickxella</taxon>
    </lineage>
</organism>